<evidence type="ECO:0000313" key="4">
    <source>
        <dbReference type="Proteomes" id="UP000682892"/>
    </source>
</evidence>
<proteinExistence type="predicted"/>
<dbReference type="EMBL" id="CH477230">
    <property type="protein sequence ID" value="EAT46971.1"/>
    <property type="molecule type" value="Genomic_DNA"/>
</dbReference>
<dbReference type="KEGG" id="aag:5572814"/>
<sequence>MIKPRKMFRFTSCLLGSFIILFSITNMEAIRFHFPSPQFEFFHPRGLTIWYPELQGVVGFDIKIYLNKPYLHEYTLYDMYLNTSTVSYGKFIVNDDDAFIRLGDNLRYEVNLQYSDGNKYRIRRWFTVKENPIFRLKVPPKNRRNDTKEGKVNQLKEEINQLEGIVDDLIKCSGNGSEVSNNLFLNFRPASVILDSKQLLDHTLDVLQKEMPKVNWKFMLTRAFYYNNGVGFEVKTMLDKLKILQMFKTSVKLTITDLDKIDKVGYFDDDYDEDSPFMLHRFGKPEDT</sequence>
<dbReference type="AlphaFoldDB" id="A0A1S4F015"/>
<dbReference type="InterPro" id="IPR031756">
    <property type="entry name" value="BGBP_N"/>
</dbReference>
<dbReference type="OMA" id="YIVIENP"/>
<dbReference type="Pfam" id="PF15886">
    <property type="entry name" value="CBM39"/>
    <property type="match status" value="1"/>
</dbReference>
<protein>
    <submittedName>
        <fullName evidence="3">AAEL001882-PA</fullName>
    </submittedName>
</protein>
<reference evidence="3" key="1">
    <citation type="submission" date="2005-10" db="EMBL/GenBank/DDBJ databases">
        <authorList>
            <person name="Loftus B.J."/>
            <person name="Nene V.M."/>
            <person name="Hannick L.I."/>
            <person name="Bidwell S."/>
            <person name="Haas B."/>
            <person name="Amedeo P."/>
            <person name="Orvis J."/>
            <person name="Wortman J.R."/>
            <person name="White O.R."/>
            <person name="Salzberg S."/>
            <person name="Shumway M."/>
            <person name="Koo H."/>
            <person name="Zhao Y."/>
            <person name="Holmes M."/>
            <person name="Miller J."/>
            <person name="Schatz M."/>
            <person name="Pop M."/>
            <person name="Pai G."/>
            <person name="Utterback T."/>
            <person name="Rogers Y.-H."/>
            <person name="Kravitz S."/>
            <person name="Fraser C.M."/>
        </authorList>
    </citation>
    <scope>NUCLEOTIDE SEQUENCE</scope>
    <source>
        <strain evidence="3">Liverpool</strain>
    </source>
</reference>
<name>A0A1S4F015_AEDAE</name>
<evidence type="ECO:0000256" key="1">
    <source>
        <dbReference type="SAM" id="Coils"/>
    </source>
</evidence>
<feature type="domain" description="CBM39" evidence="2">
    <location>
        <begin position="32"/>
        <end position="133"/>
    </location>
</feature>
<keyword evidence="1" id="KW-0175">Coiled coil</keyword>
<gene>
    <name evidence="3" type="ORF">AaeL_AAEL001882</name>
</gene>
<dbReference type="HOGENOM" id="CLU_084298_0_0_1"/>
<accession>A0A1S4F015</accession>
<evidence type="ECO:0000259" key="2">
    <source>
        <dbReference type="PROSITE" id="PS51969"/>
    </source>
</evidence>
<reference evidence="3" key="2">
    <citation type="journal article" date="2007" name="Science">
        <title>Genome sequence of Aedes aegypti, a major arbovirus vector.</title>
        <authorList>
            <person name="Nene V."/>
            <person name="Wortman J.R."/>
            <person name="Lawson D."/>
            <person name="Haas B."/>
            <person name="Kodira C."/>
            <person name="Tu Z.J."/>
            <person name="Loftus B."/>
            <person name="Xi Z."/>
            <person name="Megy K."/>
            <person name="Grabherr M."/>
            <person name="Ren Q."/>
            <person name="Zdobnov E.M."/>
            <person name="Lobo N.F."/>
            <person name="Campbell K.S."/>
            <person name="Brown S.E."/>
            <person name="Bonaldo M.F."/>
            <person name="Zhu J."/>
            <person name="Sinkins S.P."/>
            <person name="Hogenkamp D.G."/>
            <person name="Amedeo P."/>
            <person name="Arensburger P."/>
            <person name="Atkinson P.W."/>
            <person name="Bidwell S."/>
            <person name="Biedler J."/>
            <person name="Birney E."/>
            <person name="Bruggner R.V."/>
            <person name="Costas J."/>
            <person name="Coy M.R."/>
            <person name="Crabtree J."/>
            <person name="Crawford M."/>
            <person name="Debruyn B."/>
            <person name="Decaprio D."/>
            <person name="Eiglmeier K."/>
            <person name="Eisenstadt E."/>
            <person name="El-Dorry H."/>
            <person name="Gelbart W.M."/>
            <person name="Gomes S.L."/>
            <person name="Hammond M."/>
            <person name="Hannick L.I."/>
            <person name="Hogan J.R."/>
            <person name="Holmes M.H."/>
            <person name="Jaffe D."/>
            <person name="Johnston J.S."/>
            <person name="Kennedy R.C."/>
            <person name="Koo H."/>
            <person name="Kravitz S."/>
            <person name="Kriventseva E.V."/>
            <person name="Kulp D."/>
            <person name="Labutti K."/>
            <person name="Lee E."/>
            <person name="Li S."/>
            <person name="Lovin D.D."/>
            <person name="Mao C."/>
            <person name="Mauceli E."/>
            <person name="Menck C.F."/>
            <person name="Miller J.R."/>
            <person name="Montgomery P."/>
            <person name="Mori A."/>
            <person name="Nascimento A.L."/>
            <person name="Naveira H.F."/>
            <person name="Nusbaum C."/>
            <person name="O'leary S."/>
            <person name="Orvis J."/>
            <person name="Pertea M."/>
            <person name="Quesneville H."/>
            <person name="Reidenbach K.R."/>
            <person name="Rogers Y.H."/>
            <person name="Roth C.W."/>
            <person name="Schneider J.R."/>
            <person name="Schatz M."/>
            <person name="Shumway M."/>
            <person name="Stanke M."/>
            <person name="Stinson E.O."/>
            <person name="Tubio J.M."/>
            <person name="Vanzee J.P."/>
            <person name="Verjovski-Almeida S."/>
            <person name="Werner D."/>
            <person name="White O."/>
            <person name="Wyder S."/>
            <person name="Zeng Q."/>
            <person name="Zhao Q."/>
            <person name="Zhao Y."/>
            <person name="Hill C.A."/>
            <person name="Raikhel A.S."/>
            <person name="Soares M.B."/>
            <person name="Knudson D.L."/>
            <person name="Lee N.H."/>
            <person name="Galagan J."/>
            <person name="Salzberg S.L."/>
            <person name="Paulsen I.T."/>
            <person name="Dimopoulos G."/>
            <person name="Collins F.H."/>
            <person name="Birren B."/>
            <person name="Fraser-Liggett C.M."/>
            <person name="Severson D.W."/>
        </authorList>
    </citation>
    <scope>NUCLEOTIDE SEQUENCE [LARGE SCALE GENOMIC DNA]</scope>
    <source>
        <strain evidence="3">Liverpool</strain>
    </source>
</reference>
<organism evidence="3 4">
    <name type="scientific">Aedes aegypti</name>
    <name type="common">Yellowfever mosquito</name>
    <name type="synonym">Culex aegypti</name>
    <dbReference type="NCBI Taxonomy" id="7159"/>
    <lineage>
        <taxon>Eukaryota</taxon>
        <taxon>Metazoa</taxon>
        <taxon>Ecdysozoa</taxon>
        <taxon>Arthropoda</taxon>
        <taxon>Hexapoda</taxon>
        <taxon>Insecta</taxon>
        <taxon>Pterygota</taxon>
        <taxon>Neoptera</taxon>
        <taxon>Endopterygota</taxon>
        <taxon>Diptera</taxon>
        <taxon>Nematocera</taxon>
        <taxon>Culicoidea</taxon>
        <taxon>Culicidae</taxon>
        <taxon>Culicinae</taxon>
        <taxon>Aedini</taxon>
        <taxon>Aedes</taxon>
        <taxon>Stegomyia</taxon>
    </lineage>
</organism>
<dbReference type="PROSITE" id="PS51969">
    <property type="entry name" value="CBM39"/>
    <property type="match status" value="1"/>
</dbReference>
<reference evidence="3" key="3">
    <citation type="submission" date="2012-09" db="EMBL/GenBank/DDBJ databases">
        <authorList>
            <consortium name="VectorBase"/>
        </authorList>
    </citation>
    <scope>NUCLEOTIDE SEQUENCE</scope>
    <source>
        <strain evidence="3">Liverpool</strain>
    </source>
</reference>
<feature type="coiled-coil region" evidence="1">
    <location>
        <begin position="145"/>
        <end position="172"/>
    </location>
</feature>
<evidence type="ECO:0000313" key="3">
    <source>
        <dbReference type="EMBL" id="EAT46971.1"/>
    </source>
</evidence>
<dbReference type="OrthoDB" id="4781at2759"/>
<dbReference type="Gene3D" id="2.60.40.2140">
    <property type="entry name" value="Beta-1,3-glucan-recognition protein, N-terminal domain"/>
    <property type="match status" value="1"/>
</dbReference>
<dbReference type="Proteomes" id="UP000682892">
    <property type="component" value="Unassembled WGS sequence"/>
</dbReference>
<dbReference type="InterPro" id="IPR043030">
    <property type="entry name" value="BGBP_N_sf"/>
</dbReference>
<dbReference type="GO" id="GO:0030246">
    <property type="term" value="F:carbohydrate binding"/>
    <property type="evidence" value="ECO:0007669"/>
    <property type="project" value="InterPro"/>
</dbReference>